<evidence type="ECO:0000313" key="4">
    <source>
        <dbReference type="EMBL" id="MEJ8641655.1"/>
    </source>
</evidence>
<feature type="domain" description="Transposase IS204/IS1001/IS1096/IS1165 DDE" evidence="2">
    <location>
        <begin position="395"/>
        <end position="501"/>
    </location>
</feature>
<sequence>MKLETLEDVLFPGVNLVVRQAVVADDTLMIDAAGCGPPGPCPQCQHPAARVHSRYWRHKAGLPVGGHRMIIRLRVRRFFCDQSQCRRRTYVEQVAGLTEPRLRTSTVARSAMRAVAVELGGRPGQRLCAKLRIHGRRTTLLRQLAAQPVPARAPRILGIDEFAFRKVRTYGTVLVDVESSRPLDVLPDRETSTVATWLQEHPGAEIICRDRLMAFTKVIRQAAPDALEVADRWHLLQNLSAAVEKTCRRHRECLRRPAGPGSNPPSATPETPLLDRIRRRHAEVNELAATGMSRSAIGRRLQLDRKTVRRYRNKDLAGLLASAQDRGHGVLDPYIEHVQHRFQAGCTSSMQLYRELLALGYTGGYHVVNRYVMAIREGIAVPARSVTPRPRDITSWIMRPEQTLSPADVAQLETVRNACPEIALACDLAREFTNMLRHRRGYLLRDWIQKAELGGPDAIGIFADSIRQDLHAVTAGLTLSYSSGIVEGHVNRIKTIKRQMYLLFAPELTDRVPRAATLLRARLGPVAGRRERAGVARALGVWGWTPPTCSPTLTRLCGSAPRSVPPMLIGHALSPSSSTRSGPRERRTDGSPSRCPGSTGGSGSPCCAPCSPWPKPSRRWHQWR</sequence>
<comment type="caution">
    <text evidence="4">The sequence shown here is derived from an EMBL/GenBank/DDBJ whole genome shotgun (WGS) entry which is preliminary data.</text>
</comment>
<dbReference type="PANTHER" id="PTHR33498">
    <property type="entry name" value="TRANSPOSASE FOR INSERTION SEQUENCE ELEMENT IS1557"/>
    <property type="match status" value="1"/>
</dbReference>
<dbReference type="NCBIfam" id="NF033550">
    <property type="entry name" value="transpos_ISL3"/>
    <property type="match status" value="1"/>
</dbReference>
<dbReference type="Pfam" id="PF14690">
    <property type="entry name" value="Zn_ribbon_ISL3"/>
    <property type="match status" value="1"/>
</dbReference>
<dbReference type="InterPro" id="IPR047951">
    <property type="entry name" value="Transpos_ISL3"/>
</dbReference>
<reference evidence="4 5" key="1">
    <citation type="submission" date="2024-03" db="EMBL/GenBank/DDBJ databases">
        <title>Novel Streptomyces species of biotechnological and ecological value are a feature of Machair soil.</title>
        <authorList>
            <person name="Prole J.R."/>
            <person name="Goodfellow M."/>
            <person name="Allenby N."/>
            <person name="Ward A.C."/>
        </authorList>
    </citation>
    <scope>NUCLEOTIDE SEQUENCE [LARGE SCALE GENOMIC DNA]</scope>
    <source>
        <strain evidence="4 5">MS1.HAVA.3</strain>
    </source>
</reference>
<dbReference type="PANTHER" id="PTHR33498:SF1">
    <property type="entry name" value="TRANSPOSASE FOR INSERTION SEQUENCE ELEMENT IS1557"/>
    <property type="match status" value="1"/>
</dbReference>
<evidence type="ECO:0000313" key="5">
    <source>
        <dbReference type="Proteomes" id="UP001382904"/>
    </source>
</evidence>
<dbReference type="InterPro" id="IPR029261">
    <property type="entry name" value="Transposase_Znf"/>
</dbReference>
<feature type="domain" description="Transposase IS204/IS1001/IS1096/IS1165 DDE" evidence="2">
    <location>
        <begin position="157"/>
        <end position="256"/>
    </location>
</feature>
<dbReference type="Pfam" id="PF01610">
    <property type="entry name" value="DDE_Tnp_ISL3"/>
    <property type="match status" value="2"/>
</dbReference>
<dbReference type="InterPro" id="IPR002560">
    <property type="entry name" value="Transposase_DDE"/>
</dbReference>
<name>A0ABU8U1A2_9ACTN</name>
<protein>
    <submittedName>
        <fullName evidence="4">ISL3 family transposase</fullName>
    </submittedName>
</protein>
<keyword evidence="5" id="KW-1185">Reference proteome</keyword>
<gene>
    <name evidence="4" type="ORF">WKI68_09600</name>
</gene>
<dbReference type="InterPro" id="IPR036388">
    <property type="entry name" value="WH-like_DNA-bd_sf"/>
</dbReference>
<dbReference type="EMBL" id="JBBKAM010000002">
    <property type="protein sequence ID" value="MEJ8641655.1"/>
    <property type="molecule type" value="Genomic_DNA"/>
</dbReference>
<feature type="region of interest" description="Disordered" evidence="1">
    <location>
        <begin position="254"/>
        <end position="274"/>
    </location>
</feature>
<evidence type="ECO:0000259" key="2">
    <source>
        <dbReference type="Pfam" id="PF01610"/>
    </source>
</evidence>
<feature type="domain" description="Transposase IS204/IS1001/IS1096/IS1165 zinc-finger" evidence="3">
    <location>
        <begin position="38"/>
        <end position="82"/>
    </location>
</feature>
<feature type="region of interest" description="Disordered" evidence="1">
    <location>
        <begin position="568"/>
        <end position="624"/>
    </location>
</feature>
<accession>A0ABU8U1A2</accession>
<dbReference type="Proteomes" id="UP001382904">
    <property type="component" value="Unassembled WGS sequence"/>
</dbReference>
<organism evidence="4 5">
    <name type="scientific">Streptomyces caledonius</name>
    <dbReference type="NCBI Taxonomy" id="3134107"/>
    <lineage>
        <taxon>Bacteria</taxon>
        <taxon>Bacillati</taxon>
        <taxon>Actinomycetota</taxon>
        <taxon>Actinomycetes</taxon>
        <taxon>Kitasatosporales</taxon>
        <taxon>Streptomycetaceae</taxon>
        <taxon>Streptomyces</taxon>
    </lineage>
</organism>
<evidence type="ECO:0000259" key="3">
    <source>
        <dbReference type="Pfam" id="PF14690"/>
    </source>
</evidence>
<proteinExistence type="predicted"/>
<dbReference type="Gene3D" id="1.10.10.10">
    <property type="entry name" value="Winged helix-like DNA-binding domain superfamily/Winged helix DNA-binding domain"/>
    <property type="match status" value="1"/>
</dbReference>
<evidence type="ECO:0000256" key="1">
    <source>
        <dbReference type="SAM" id="MobiDB-lite"/>
    </source>
</evidence>